<dbReference type="EMBL" id="CP071444">
    <property type="protein sequence ID" value="QSX07542.1"/>
    <property type="molecule type" value="Genomic_DNA"/>
</dbReference>
<sequence>MNTTVFDEIINAVSNKYDAFTVEETANKTTYTLVSNSRSDFGAIKSNLESYVGGTVRLHGTDRFKVHVIDDLGLYRIVFERMEA</sequence>
<reference evidence="1" key="1">
    <citation type="submission" date="2021-03" db="EMBL/GenBank/DDBJ databases">
        <title>Alkalibacter marinus sp. nov., isolated from tidal flat sediment.</title>
        <authorList>
            <person name="Namirimu T."/>
            <person name="Yang J.-A."/>
            <person name="Yang S.-H."/>
            <person name="Kim Y.-J."/>
            <person name="Kwon K.K."/>
        </authorList>
    </citation>
    <scope>NUCLEOTIDE SEQUENCE</scope>
    <source>
        <strain evidence="1">ES005</strain>
    </source>
</reference>
<dbReference type="KEGG" id="alka:J0B03_06780"/>
<dbReference type="Proteomes" id="UP000663499">
    <property type="component" value="Chromosome"/>
</dbReference>
<protein>
    <submittedName>
        <fullName evidence="1">Uncharacterized protein</fullName>
    </submittedName>
</protein>
<evidence type="ECO:0000313" key="1">
    <source>
        <dbReference type="EMBL" id="QSX07542.1"/>
    </source>
</evidence>
<proteinExistence type="predicted"/>
<dbReference type="AlphaFoldDB" id="A0A974XCY3"/>
<evidence type="ECO:0000313" key="2">
    <source>
        <dbReference type="Proteomes" id="UP000663499"/>
    </source>
</evidence>
<organism evidence="1 2">
    <name type="scientific">Alkalibacter rhizosphaerae</name>
    <dbReference type="NCBI Taxonomy" id="2815577"/>
    <lineage>
        <taxon>Bacteria</taxon>
        <taxon>Bacillati</taxon>
        <taxon>Bacillota</taxon>
        <taxon>Clostridia</taxon>
        <taxon>Eubacteriales</taxon>
        <taxon>Eubacteriaceae</taxon>
        <taxon>Alkalibacter</taxon>
    </lineage>
</organism>
<gene>
    <name evidence="1" type="ORF">J0B03_06780</name>
</gene>
<keyword evidence="2" id="KW-1185">Reference proteome</keyword>
<accession>A0A974XCY3</accession>
<name>A0A974XCY3_9FIRM</name>
<dbReference type="RefSeq" id="WP_207298884.1">
    <property type="nucleotide sequence ID" value="NZ_CP071444.1"/>
</dbReference>